<accession>X1RMR6</accession>
<reference evidence="1" key="1">
    <citation type="journal article" date="2014" name="Front. Microbiol.">
        <title>High frequency of phylogenetically diverse reductive dehalogenase-homologous genes in deep subseafloor sedimentary metagenomes.</title>
        <authorList>
            <person name="Kawai M."/>
            <person name="Futagami T."/>
            <person name="Toyoda A."/>
            <person name="Takaki Y."/>
            <person name="Nishi S."/>
            <person name="Hori S."/>
            <person name="Arai W."/>
            <person name="Tsubouchi T."/>
            <person name="Morono Y."/>
            <person name="Uchiyama I."/>
            <person name="Ito T."/>
            <person name="Fujiyama A."/>
            <person name="Inagaki F."/>
            <person name="Takami H."/>
        </authorList>
    </citation>
    <scope>NUCLEOTIDE SEQUENCE</scope>
    <source>
        <strain evidence="1">Expedition CK06-06</strain>
    </source>
</reference>
<comment type="caution">
    <text evidence="1">The sequence shown here is derived from an EMBL/GenBank/DDBJ whole genome shotgun (WGS) entry which is preliminary data.</text>
</comment>
<protein>
    <submittedName>
        <fullName evidence="1">Uncharacterized protein</fullName>
    </submittedName>
</protein>
<proteinExistence type="predicted"/>
<dbReference type="AlphaFoldDB" id="X1RMR6"/>
<name>X1RMR6_9ZZZZ</name>
<evidence type="ECO:0000313" key="1">
    <source>
        <dbReference type="EMBL" id="GAI68276.1"/>
    </source>
</evidence>
<gene>
    <name evidence="1" type="ORF">S12H4_11154</name>
</gene>
<dbReference type="EMBL" id="BARW01004945">
    <property type="protein sequence ID" value="GAI68276.1"/>
    <property type="molecule type" value="Genomic_DNA"/>
</dbReference>
<organism evidence="1">
    <name type="scientific">marine sediment metagenome</name>
    <dbReference type="NCBI Taxonomy" id="412755"/>
    <lineage>
        <taxon>unclassified sequences</taxon>
        <taxon>metagenomes</taxon>
        <taxon>ecological metagenomes</taxon>
    </lineage>
</organism>
<sequence length="166" mass="18530">MKHSRRFSVYTPVIIAAFVLFSVLCSNETRADKNDSAIGEKIAGTYLLNEDDDGGSRIVTITSDGCWFGIHSYQLENKFSNQQGVWRKEGKRKITVSTLNFSLLKDGVGSSRFTFTVEFDREYQQISGELFGKLFPPGVDPSDPLAVPIKTFSNSFTGKRLIVTDN</sequence>